<protein>
    <submittedName>
        <fullName evidence="1">Uncharacterized protein</fullName>
    </submittedName>
</protein>
<proteinExistence type="predicted"/>
<evidence type="ECO:0000313" key="1">
    <source>
        <dbReference type="EMBL" id="KAJ8890402.1"/>
    </source>
</evidence>
<name>A0ABQ9I182_9NEOP</name>
<keyword evidence="2" id="KW-1185">Reference proteome</keyword>
<organism evidence="1 2">
    <name type="scientific">Dryococelus australis</name>
    <dbReference type="NCBI Taxonomy" id="614101"/>
    <lineage>
        <taxon>Eukaryota</taxon>
        <taxon>Metazoa</taxon>
        <taxon>Ecdysozoa</taxon>
        <taxon>Arthropoda</taxon>
        <taxon>Hexapoda</taxon>
        <taxon>Insecta</taxon>
        <taxon>Pterygota</taxon>
        <taxon>Neoptera</taxon>
        <taxon>Polyneoptera</taxon>
        <taxon>Phasmatodea</taxon>
        <taxon>Verophasmatodea</taxon>
        <taxon>Anareolatae</taxon>
        <taxon>Phasmatidae</taxon>
        <taxon>Eurycanthinae</taxon>
        <taxon>Dryococelus</taxon>
    </lineage>
</organism>
<accession>A0ABQ9I182</accession>
<reference evidence="1 2" key="1">
    <citation type="submission" date="2023-02" db="EMBL/GenBank/DDBJ databases">
        <title>LHISI_Scaffold_Assembly.</title>
        <authorList>
            <person name="Stuart O.P."/>
            <person name="Cleave R."/>
            <person name="Magrath M.J.L."/>
            <person name="Mikheyev A.S."/>
        </authorList>
    </citation>
    <scope>NUCLEOTIDE SEQUENCE [LARGE SCALE GENOMIC DNA]</scope>
    <source>
        <strain evidence="1">Daus_M_001</strain>
        <tissue evidence="1">Leg muscle</tissue>
    </source>
</reference>
<comment type="caution">
    <text evidence="1">The sequence shown here is derived from an EMBL/GenBank/DDBJ whole genome shotgun (WGS) entry which is preliminary data.</text>
</comment>
<gene>
    <name evidence="1" type="ORF">PR048_009910</name>
</gene>
<dbReference type="Proteomes" id="UP001159363">
    <property type="component" value="Chromosome 3"/>
</dbReference>
<dbReference type="EMBL" id="JARBHB010000003">
    <property type="protein sequence ID" value="KAJ8890402.1"/>
    <property type="molecule type" value="Genomic_DNA"/>
</dbReference>
<evidence type="ECO:0000313" key="2">
    <source>
        <dbReference type="Proteomes" id="UP001159363"/>
    </source>
</evidence>
<sequence length="100" mass="11475">MYSEKTNVVPLPFINSPLSDYDTIYTALRFGVELCVKSKQKSPVVMFDQPLYIKVSINQMWQGHTFAREVQAHLLIQTTLSNIILEQLNIGAEERLSMRS</sequence>